<dbReference type="EMBL" id="MLAK01000625">
    <property type="protein sequence ID" value="OHT09986.1"/>
    <property type="molecule type" value="Genomic_DNA"/>
</dbReference>
<dbReference type="VEuPathDB" id="TrichDB:TRFO_20981"/>
<dbReference type="Proteomes" id="UP000179807">
    <property type="component" value="Unassembled WGS sequence"/>
</dbReference>
<gene>
    <name evidence="2" type="ORF">TRFO_20981</name>
</gene>
<feature type="coiled-coil region" evidence="1">
    <location>
        <begin position="158"/>
        <end position="185"/>
    </location>
</feature>
<keyword evidence="3" id="KW-1185">Reference proteome</keyword>
<accession>A0A1J4KG36</accession>
<reference evidence="2" key="1">
    <citation type="submission" date="2016-10" db="EMBL/GenBank/DDBJ databases">
        <authorList>
            <person name="Benchimol M."/>
            <person name="Almeida L.G."/>
            <person name="Vasconcelos A.T."/>
            <person name="Perreira-Neves A."/>
            <person name="Rosa I.A."/>
            <person name="Tasca T."/>
            <person name="Bogo M.R."/>
            <person name="de Souza W."/>
        </authorList>
    </citation>
    <scope>NUCLEOTIDE SEQUENCE [LARGE SCALE GENOMIC DNA]</scope>
    <source>
        <strain evidence="2">K</strain>
    </source>
</reference>
<comment type="caution">
    <text evidence="2">The sequence shown here is derived from an EMBL/GenBank/DDBJ whole genome shotgun (WGS) entry which is preliminary data.</text>
</comment>
<proteinExistence type="predicted"/>
<protein>
    <submittedName>
        <fullName evidence="2">Uncharacterized protein</fullName>
    </submittedName>
</protein>
<dbReference type="GeneID" id="94836403"/>
<dbReference type="AlphaFoldDB" id="A0A1J4KG36"/>
<keyword evidence="1" id="KW-0175">Coiled coil</keyword>
<evidence type="ECO:0000256" key="1">
    <source>
        <dbReference type="SAM" id="Coils"/>
    </source>
</evidence>
<dbReference type="RefSeq" id="XP_068363122.1">
    <property type="nucleotide sequence ID" value="XM_068501699.1"/>
</dbReference>
<organism evidence="2 3">
    <name type="scientific">Tritrichomonas foetus</name>
    <dbReference type="NCBI Taxonomy" id="1144522"/>
    <lineage>
        <taxon>Eukaryota</taxon>
        <taxon>Metamonada</taxon>
        <taxon>Parabasalia</taxon>
        <taxon>Tritrichomonadida</taxon>
        <taxon>Tritrichomonadidae</taxon>
        <taxon>Tritrichomonas</taxon>
    </lineage>
</organism>
<evidence type="ECO:0000313" key="2">
    <source>
        <dbReference type="EMBL" id="OHT09986.1"/>
    </source>
</evidence>
<evidence type="ECO:0000313" key="3">
    <source>
        <dbReference type="Proteomes" id="UP000179807"/>
    </source>
</evidence>
<sequence>MGFTKFNSESKTCDLEKMSLDELKKLRDEKKAMNAKLQSEIDSIQGTLEEFAREQERKEEFMMNSYTSQIIELREQNEELQKKIQIEELDIVANLYERYKKVLKEKENLQDLLQKEENDVIEKLLFDINSLKTIEIKLETELSHAGKENKPIETNLVDEELEKLYEQSEKTKNDYNRELRNLIFEVEKCKTGNQILIQRISAIQKDIYMSYAFNSNNPKNNDFSGILGKALKKFRRYSDVSVCGVRSRNVSTAPK</sequence>
<name>A0A1J4KG36_9EUKA</name>
<feature type="coiled-coil region" evidence="1">
    <location>
        <begin position="16"/>
        <end position="119"/>
    </location>
</feature>